<reference evidence="2" key="1">
    <citation type="submission" date="2020-02" db="EMBL/GenBank/DDBJ databases">
        <authorList>
            <person name="Palmer J.M."/>
        </authorList>
    </citation>
    <scope>NUCLEOTIDE SEQUENCE</scope>
    <source>
        <strain evidence="2">EPUS1.4</strain>
        <tissue evidence="2">Thallus</tissue>
    </source>
</reference>
<feature type="compositionally biased region" description="Gly residues" evidence="1">
    <location>
        <begin position="301"/>
        <end position="310"/>
    </location>
</feature>
<comment type="caution">
    <text evidence="2">The sequence shown here is derived from an EMBL/GenBank/DDBJ whole genome shotgun (WGS) entry which is preliminary data.</text>
</comment>
<feature type="compositionally biased region" description="Polar residues" evidence="1">
    <location>
        <begin position="312"/>
        <end position="323"/>
    </location>
</feature>
<evidence type="ECO:0000313" key="3">
    <source>
        <dbReference type="Proteomes" id="UP000606974"/>
    </source>
</evidence>
<name>A0A8H7AP80_9EURO</name>
<feature type="region of interest" description="Disordered" evidence="1">
    <location>
        <begin position="194"/>
        <end position="329"/>
    </location>
</feature>
<evidence type="ECO:0000256" key="1">
    <source>
        <dbReference type="SAM" id="MobiDB-lite"/>
    </source>
</evidence>
<proteinExistence type="predicted"/>
<evidence type="ECO:0000313" key="2">
    <source>
        <dbReference type="EMBL" id="KAF7511799.1"/>
    </source>
</evidence>
<sequence>MRCYWLTSRLRVIELEAGFTCFEEYDRARRKEAEEQRADWRKRVEEETGKTWEEYWKTHPQRAKTPPEPFPGCDCEGLSKYAAGVNLMLIGNMIDHPIPMFCPKTLVDCRTQDAHDLSCCFEAKCDQDIRDLKIDPEDKSKRLSQSAIGKYWETSTQEGPEDWPPWLKGDAVLQRIAQLDQNNDYKRRIPMTLEEGQKVGESPPSLVFTESQSDLEMSSSTRPLSSRNCSSDDDNLFNKPNDELIIEGQGAAHSPHSNRSGRPDNKPVPSSRPKRTNKSTDKGHARLTRVSGVRKKTTKSGKGGRQGGKKGISTTTGQTQLQNEIELDV</sequence>
<gene>
    <name evidence="2" type="ORF">GJ744_003530</name>
</gene>
<protein>
    <submittedName>
        <fullName evidence="2">Uncharacterized protein</fullName>
    </submittedName>
</protein>
<keyword evidence="3" id="KW-1185">Reference proteome</keyword>
<dbReference type="EMBL" id="JAACFV010000017">
    <property type="protein sequence ID" value="KAF7511799.1"/>
    <property type="molecule type" value="Genomic_DNA"/>
</dbReference>
<accession>A0A8H7AP80</accession>
<dbReference type="AlphaFoldDB" id="A0A8H7AP80"/>
<dbReference type="Proteomes" id="UP000606974">
    <property type="component" value="Unassembled WGS sequence"/>
</dbReference>
<dbReference type="OrthoDB" id="5389781at2759"/>
<organism evidence="2 3">
    <name type="scientific">Endocarpon pusillum</name>
    <dbReference type="NCBI Taxonomy" id="364733"/>
    <lineage>
        <taxon>Eukaryota</taxon>
        <taxon>Fungi</taxon>
        <taxon>Dikarya</taxon>
        <taxon>Ascomycota</taxon>
        <taxon>Pezizomycotina</taxon>
        <taxon>Eurotiomycetes</taxon>
        <taxon>Chaetothyriomycetidae</taxon>
        <taxon>Verrucariales</taxon>
        <taxon>Verrucariaceae</taxon>
        <taxon>Endocarpon</taxon>
    </lineage>
</organism>
<feature type="compositionally biased region" description="Polar residues" evidence="1">
    <location>
        <begin position="208"/>
        <end position="229"/>
    </location>
</feature>